<reference evidence="2 3" key="1">
    <citation type="journal article" date="2018" name="Elife">
        <title>Firefly genomes illuminate parallel origins of bioluminescence in beetles.</title>
        <authorList>
            <person name="Fallon T.R."/>
            <person name="Lower S.E."/>
            <person name="Chang C.H."/>
            <person name="Bessho-Uehara M."/>
            <person name="Martin G.J."/>
            <person name="Bewick A.J."/>
            <person name="Behringer M."/>
            <person name="Debat H.J."/>
            <person name="Wong I."/>
            <person name="Day J.C."/>
            <person name="Suvorov A."/>
            <person name="Silva C.J."/>
            <person name="Stanger-Hall K.F."/>
            <person name="Hall D.W."/>
            <person name="Schmitz R.J."/>
            <person name="Nelson D.R."/>
            <person name="Lewis S.M."/>
            <person name="Shigenobu S."/>
            <person name="Bybee S.M."/>
            <person name="Larracuente A.M."/>
            <person name="Oba Y."/>
            <person name="Weng J.K."/>
        </authorList>
    </citation>
    <scope>NUCLEOTIDE SEQUENCE [LARGE SCALE GENOMIC DNA]</scope>
    <source>
        <strain evidence="2">1611_PpyrPB1</strain>
        <tissue evidence="2">Whole body</tissue>
    </source>
</reference>
<organism evidence="2 3">
    <name type="scientific">Photinus pyralis</name>
    <name type="common">Common eastern firefly</name>
    <name type="synonym">Lampyris pyralis</name>
    <dbReference type="NCBI Taxonomy" id="7054"/>
    <lineage>
        <taxon>Eukaryota</taxon>
        <taxon>Metazoa</taxon>
        <taxon>Ecdysozoa</taxon>
        <taxon>Arthropoda</taxon>
        <taxon>Hexapoda</taxon>
        <taxon>Insecta</taxon>
        <taxon>Pterygota</taxon>
        <taxon>Neoptera</taxon>
        <taxon>Endopterygota</taxon>
        <taxon>Coleoptera</taxon>
        <taxon>Polyphaga</taxon>
        <taxon>Elateriformia</taxon>
        <taxon>Elateroidea</taxon>
        <taxon>Lampyridae</taxon>
        <taxon>Lampyrinae</taxon>
        <taxon>Photinus</taxon>
    </lineage>
</organism>
<keyword evidence="1" id="KW-1133">Transmembrane helix</keyword>
<name>A0A5N4ACM4_PHOPY</name>
<feature type="transmembrane region" description="Helical" evidence="1">
    <location>
        <begin position="20"/>
        <end position="39"/>
    </location>
</feature>
<gene>
    <name evidence="2" type="ORF">PPYR_11900</name>
</gene>
<dbReference type="InParanoid" id="A0A5N4ACM4"/>
<evidence type="ECO:0000313" key="3">
    <source>
        <dbReference type="Proteomes" id="UP000327044"/>
    </source>
</evidence>
<dbReference type="AlphaFoldDB" id="A0A5N4ACM4"/>
<dbReference type="SUPFAM" id="SSF47565">
    <property type="entry name" value="Insect pheromone/odorant-binding proteins"/>
    <property type="match status" value="1"/>
</dbReference>
<proteinExistence type="predicted"/>
<dbReference type="InterPro" id="IPR036728">
    <property type="entry name" value="PBP_GOBP_sf"/>
</dbReference>
<protein>
    <submittedName>
        <fullName evidence="2">Uncharacterized protein</fullName>
    </submittedName>
</protein>
<evidence type="ECO:0000313" key="2">
    <source>
        <dbReference type="EMBL" id="KAB0795061.1"/>
    </source>
</evidence>
<evidence type="ECO:0000256" key="1">
    <source>
        <dbReference type="SAM" id="Phobius"/>
    </source>
</evidence>
<comment type="caution">
    <text evidence="2">The sequence shown here is derived from an EMBL/GenBank/DDBJ whole genome shotgun (WGS) entry which is preliminary data.</text>
</comment>
<keyword evidence="3" id="KW-1185">Reference proteome</keyword>
<accession>A0A5N4ACM4</accession>
<dbReference type="CDD" id="cd23992">
    <property type="entry name" value="PBP_GOBP"/>
    <property type="match status" value="1"/>
</dbReference>
<keyword evidence="1" id="KW-0812">Transmembrane</keyword>
<dbReference type="Proteomes" id="UP000327044">
    <property type="component" value="Unassembled WGS sequence"/>
</dbReference>
<dbReference type="Gene3D" id="1.10.238.20">
    <property type="entry name" value="Pheromone/general odorant binding protein domain"/>
    <property type="match status" value="1"/>
</dbReference>
<dbReference type="EMBL" id="VVIM01000008">
    <property type="protein sequence ID" value="KAB0795061.1"/>
    <property type="molecule type" value="Genomic_DNA"/>
</dbReference>
<dbReference type="GO" id="GO:0005549">
    <property type="term" value="F:odorant binding"/>
    <property type="evidence" value="ECO:0007669"/>
    <property type="project" value="InterPro"/>
</dbReference>
<keyword evidence="1" id="KW-0472">Membrane</keyword>
<sequence>MLKITIRYINYQIQISQNRILIMVTFLHGVFIILAFSQVRSVEEHFYTKEDRICMERFGVDKAYVDSHITPPFTVNKGDAKFDEFVMCWAGETKLVDDSLKLSYSGWEDFSTDYMLQFITKPDSPHRQNRKELAKKLVNECGPKAVGNSPADSVLLMVNCLFAEFIELGKE</sequence>